<evidence type="ECO:0000313" key="5">
    <source>
        <dbReference type="Proteomes" id="UP000029910"/>
    </source>
</evidence>
<evidence type="ECO:0000256" key="1">
    <source>
        <dbReference type="SAM" id="Coils"/>
    </source>
</evidence>
<dbReference type="Gene3D" id="1.20.5.340">
    <property type="match status" value="1"/>
</dbReference>
<name>A0ABM5RV24_9CORY</name>
<feature type="signal peptide" evidence="3">
    <location>
        <begin position="1"/>
        <end position="22"/>
    </location>
</feature>
<feature type="transmembrane region" description="Helical" evidence="2">
    <location>
        <begin position="246"/>
        <end position="267"/>
    </location>
</feature>
<protein>
    <recommendedName>
        <fullName evidence="6">Laminin</fullName>
    </recommendedName>
</protein>
<keyword evidence="2" id="KW-0812">Transmembrane</keyword>
<feature type="coiled-coil region" evidence="1">
    <location>
        <begin position="136"/>
        <end position="240"/>
    </location>
</feature>
<dbReference type="RefSeq" id="WP_038621029.1">
    <property type="nucleotide sequence ID" value="NZ_CP009622.1"/>
</dbReference>
<evidence type="ECO:0000256" key="2">
    <source>
        <dbReference type="SAM" id="Phobius"/>
    </source>
</evidence>
<proteinExistence type="predicted"/>
<organism evidence="4 5">
    <name type="scientific">Corynebacterium ramonii</name>
    <dbReference type="NCBI Taxonomy" id="3026968"/>
    <lineage>
        <taxon>Bacteria</taxon>
        <taxon>Bacillati</taxon>
        <taxon>Actinomycetota</taxon>
        <taxon>Actinomycetes</taxon>
        <taxon>Mycobacteriales</taxon>
        <taxon>Corynebacteriaceae</taxon>
        <taxon>Corynebacterium</taxon>
    </lineage>
</organism>
<keyword evidence="3" id="KW-0732">Signal</keyword>
<feature type="chain" id="PRO_5046214499" description="Laminin" evidence="3">
    <location>
        <begin position="23"/>
        <end position="276"/>
    </location>
</feature>
<keyword evidence="2" id="KW-1133">Transmembrane helix</keyword>
<evidence type="ECO:0000256" key="3">
    <source>
        <dbReference type="SAM" id="SignalP"/>
    </source>
</evidence>
<keyword evidence="5" id="KW-1185">Reference proteome</keyword>
<dbReference type="EMBL" id="CP009622">
    <property type="protein sequence ID" value="AIU33523.1"/>
    <property type="molecule type" value="Genomic_DNA"/>
</dbReference>
<sequence>MKKLIAPMLTCAIISVAPVAQAQEESFEDILFSGEELDTERKELQKTIEELLKKDPQDDKESAELLTKLSSLLDRYQKFGSAYEQYSEGLSKEIDEFRTEVEAKDSQLSEYHRVIPSYEADYKELSDERDLAQKSADELATGLLEAEEKLEEAQVKNQALQTQRQEISDLIDKAQSLGTLPQDALDQIKAKFQETNHLQEGFANKLEKLTEEKERLAKDVKRLQERTNTLTSENASLRDDLGIFKALTGLFGALSAIAAVIGLGAFLKPFIERFIR</sequence>
<dbReference type="Proteomes" id="UP000029910">
    <property type="component" value="Chromosome"/>
</dbReference>
<gene>
    <name evidence="4" type="ORF">CulFRC11_1974</name>
</gene>
<accession>A0ABM5RV24</accession>
<keyword evidence="2" id="KW-0472">Membrane</keyword>
<evidence type="ECO:0008006" key="6">
    <source>
        <dbReference type="Google" id="ProtNLM"/>
    </source>
</evidence>
<keyword evidence="1" id="KW-0175">Coiled coil</keyword>
<evidence type="ECO:0000313" key="4">
    <source>
        <dbReference type="EMBL" id="AIU33523.1"/>
    </source>
</evidence>
<reference evidence="4 5" key="1">
    <citation type="journal article" date="2015" name="Genome Announc.">
        <title>Genome Sequence of Corynebacterium ulcerans Strain FRC11.</title>
        <authorList>
            <person name="Benevides Lde J."/>
            <person name="Viana M.V."/>
            <person name="Mariano D.C."/>
            <person name="Rocha Fde S."/>
            <person name="Bagano P.C."/>
            <person name="Folador E.L."/>
            <person name="Pereira F.L."/>
            <person name="Dorella F.A."/>
            <person name="Leal C.A."/>
            <person name="Carvalho A.F."/>
            <person name="Soares Sde C."/>
            <person name="Carneiro A."/>
            <person name="Ramos R."/>
            <person name="Badell-Ocando E."/>
            <person name="Guiso N."/>
            <person name="Silva A."/>
            <person name="Figueiredo H."/>
            <person name="Azevedo V."/>
            <person name="Guimaraes L.C."/>
        </authorList>
    </citation>
    <scope>NUCLEOTIDE SEQUENCE [LARGE SCALE GENOMIC DNA]</scope>
    <source>
        <strain evidence="5">FRC0011</strain>
    </source>
</reference>